<keyword evidence="6" id="KW-0694">RNA-binding</keyword>
<gene>
    <name evidence="8" type="primary">rnpA</name>
    <name evidence="8" type="ORF">IAC04_02755</name>
</gene>
<dbReference type="Pfam" id="PF00825">
    <property type="entry name" value="Ribonuclease_P"/>
    <property type="match status" value="1"/>
</dbReference>
<evidence type="ECO:0000256" key="3">
    <source>
        <dbReference type="ARBA" id="ARBA00022722"/>
    </source>
</evidence>
<dbReference type="InterPro" id="IPR014721">
    <property type="entry name" value="Ribsml_uS5_D2-typ_fold_subgr"/>
</dbReference>
<evidence type="ECO:0000256" key="4">
    <source>
        <dbReference type="ARBA" id="ARBA00022759"/>
    </source>
</evidence>
<protein>
    <recommendedName>
        <fullName evidence="7">Ribonuclease P protein component</fullName>
        <ecNumber evidence="7">3.1.26.5</ecNumber>
    </recommendedName>
</protein>
<name>A0A9D2GNM1_9BACT</name>
<keyword evidence="5 8" id="KW-0378">Hydrolase</keyword>
<dbReference type="Proteomes" id="UP000824115">
    <property type="component" value="Unassembled WGS sequence"/>
</dbReference>
<dbReference type="GO" id="GO:0000049">
    <property type="term" value="F:tRNA binding"/>
    <property type="evidence" value="ECO:0007669"/>
    <property type="project" value="InterPro"/>
</dbReference>
<reference evidence="8" key="1">
    <citation type="journal article" date="2021" name="PeerJ">
        <title>Extensive microbial diversity within the chicken gut microbiome revealed by metagenomics and culture.</title>
        <authorList>
            <person name="Gilroy R."/>
            <person name="Ravi A."/>
            <person name="Getino M."/>
            <person name="Pursley I."/>
            <person name="Horton D.L."/>
            <person name="Alikhan N.F."/>
            <person name="Baker D."/>
            <person name="Gharbi K."/>
            <person name="Hall N."/>
            <person name="Watson M."/>
            <person name="Adriaenssens E.M."/>
            <person name="Foster-Nyarko E."/>
            <person name="Jarju S."/>
            <person name="Secka A."/>
            <person name="Antonio M."/>
            <person name="Oren A."/>
            <person name="Chaudhuri R.R."/>
            <person name="La Ragione R."/>
            <person name="Hildebrand F."/>
            <person name="Pallen M.J."/>
        </authorList>
    </citation>
    <scope>NUCLEOTIDE SEQUENCE</scope>
    <source>
        <strain evidence="8">Gambia16-554</strain>
    </source>
</reference>
<evidence type="ECO:0000256" key="7">
    <source>
        <dbReference type="NCBIfam" id="TIGR00188"/>
    </source>
</evidence>
<dbReference type="EMBL" id="DXAW01000054">
    <property type="protein sequence ID" value="HIZ85392.1"/>
    <property type="molecule type" value="Genomic_DNA"/>
</dbReference>
<dbReference type="SUPFAM" id="SSF54211">
    <property type="entry name" value="Ribosomal protein S5 domain 2-like"/>
    <property type="match status" value="1"/>
</dbReference>
<dbReference type="GO" id="GO:0004526">
    <property type="term" value="F:ribonuclease P activity"/>
    <property type="evidence" value="ECO:0007669"/>
    <property type="project" value="UniProtKB-UniRule"/>
</dbReference>
<dbReference type="GO" id="GO:0042781">
    <property type="term" value="F:3'-tRNA processing endoribonuclease activity"/>
    <property type="evidence" value="ECO:0007669"/>
    <property type="project" value="TreeGrafter"/>
</dbReference>
<reference evidence="8" key="2">
    <citation type="submission" date="2021-04" db="EMBL/GenBank/DDBJ databases">
        <authorList>
            <person name="Gilroy R."/>
        </authorList>
    </citation>
    <scope>NUCLEOTIDE SEQUENCE</scope>
    <source>
        <strain evidence="8">Gambia16-554</strain>
    </source>
</reference>
<keyword evidence="2" id="KW-0819">tRNA processing</keyword>
<dbReference type="InterPro" id="IPR020539">
    <property type="entry name" value="RNase_P_CS"/>
</dbReference>
<dbReference type="PROSITE" id="PS00648">
    <property type="entry name" value="RIBONUCLEASE_P"/>
    <property type="match status" value="1"/>
</dbReference>
<sequence>MTRTERIHSQGSRINAYPYRLYVLDNAEGEDGCVVISVPKKLFKRAVKRNLIRRRTREALRHSRADYPSMENKGIIMVYIADKVLDYGQITEGLRSALAKIQ</sequence>
<dbReference type="NCBIfam" id="TIGR00188">
    <property type="entry name" value="rnpA"/>
    <property type="match status" value="1"/>
</dbReference>
<evidence type="ECO:0000256" key="5">
    <source>
        <dbReference type="ARBA" id="ARBA00022801"/>
    </source>
</evidence>
<dbReference type="PANTHER" id="PTHR33992:SF1">
    <property type="entry name" value="RIBONUCLEASE P PROTEIN COMPONENT"/>
    <property type="match status" value="1"/>
</dbReference>
<comment type="function">
    <text evidence="1">RNaseP catalyzes the removal of the 5'-leader sequence from pre-tRNA to produce the mature 5'-terminus. It can also cleave other RNA substrates such as 4.5S RNA. The protein component plays an auxiliary but essential role in vivo by binding to the 5'-leader sequence and broadening the substrate specificity of the ribozyme.</text>
</comment>
<evidence type="ECO:0000256" key="6">
    <source>
        <dbReference type="ARBA" id="ARBA00022884"/>
    </source>
</evidence>
<organism evidence="8 9">
    <name type="scientific">Candidatus Coprenecus stercoravium</name>
    <dbReference type="NCBI Taxonomy" id="2840735"/>
    <lineage>
        <taxon>Bacteria</taxon>
        <taxon>Pseudomonadati</taxon>
        <taxon>Bacteroidota</taxon>
        <taxon>Bacteroidia</taxon>
        <taxon>Bacteroidales</taxon>
        <taxon>Rikenellaceae</taxon>
        <taxon>Rikenellaceae incertae sedis</taxon>
        <taxon>Candidatus Coprenecus</taxon>
    </lineage>
</organism>
<dbReference type="GO" id="GO:0030677">
    <property type="term" value="C:ribonuclease P complex"/>
    <property type="evidence" value="ECO:0007669"/>
    <property type="project" value="TreeGrafter"/>
</dbReference>
<dbReference type="InterPro" id="IPR020568">
    <property type="entry name" value="Ribosomal_Su5_D2-typ_SF"/>
</dbReference>
<dbReference type="InterPro" id="IPR000100">
    <property type="entry name" value="RNase_P"/>
</dbReference>
<proteinExistence type="predicted"/>
<evidence type="ECO:0000313" key="9">
    <source>
        <dbReference type="Proteomes" id="UP000824115"/>
    </source>
</evidence>
<dbReference type="EC" id="3.1.26.5" evidence="7"/>
<evidence type="ECO:0000313" key="8">
    <source>
        <dbReference type="EMBL" id="HIZ85392.1"/>
    </source>
</evidence>
<dbReference type="Gene3D" id="3.30.230.10">
    <property type="match status" value="1"/>
</dbReference>
<evidence type="ECO:0000256" key="2">
    <source>
        <dbReference type="ARBA" id="ARBA00022694"/>
    </source>
</evidence>
<dbReference type="PANTHER" id="PTHR33992">
    <property type="entry name" value="RIBONUCLEASE P PROTEIN COMPONENT"/>
    <property type="match status" value="1"/>
</dbReference>
<comment type="caution">
    <text evidence="8">The sequence shown here is derived from an EMBL/GenBank/DDBJ whole genome shotgun (WGS) entry which is preliminary data.</text>
</comment>
<evidence type="ECO:0000256" key="1">
    <source>
        <dbReference type="ARBA" id="ARBA00002663"/>
    </source>
</evidence>
<keyword evidence="4" id="KW-0255">Endonuclease</keyword>
<accession>A0A9D2GNM1</accession>
<keyword evidence="3" id="KW-0540">Nuclease</keyword>
<dbReference type="AlphaFoldDB" id="A0A9D2GNM1"/>